<dbReference type="PANTHER" id="PTHR45800:SF4">
    <property type="entry name" value="PHOSPHATIDYLINOSITOL 4-KINASE GAMMA 3"/>
    <property type="match status" value="1"/>
</dbReference>
<dbReference type="Proteomes" id="UP000266723">
    <property type="component" value="Unassembled WGS sequence"/>
</dbReference>
<feature type="compositionally biased region" description="Polar residues" evidence="7">
    <location>
        <begin position="127"/>
        <end position="138"/>
    </location>
</feature>
<dbReference type="InterPro" id="IPR000403">
    <property type="entry name" value="PI3/4_kinase_cat_dom"/>
</dbReference>
<sequence length="483" mass="54491">MENLQNVLPLMGRQQTLKTTEWVRDFKETTGTACGSALTPVMLREMTTVENPVKHPVILKNCRNLQKSTIKGDMKNLLLQANSERQKEKGKLKKSVAMKEEGVRVPEKSCDRLSALAREPLKFASPSLQEARYTSSSPEHIRETPFRLSLQTRATGEQKLKGKLPDHCDAPGSEGGTPALRLNTSEKHLSDSHFKQELPVTTPEKEKKKSEEPRGIEDPVHGTCTERPVRKNRQAQTLPLDSAPSSSRKKKSSPRKIKSIGVGVAAEVQKTFDAFSKTKIESIGVGVAAEAQKIFDAFSKTYPMEQDLVVEILPFPVMRAQDIIVAANMALKKKIFAQKISRPTNGVYFLMDEKMRKVAVFKPEVEEDGRWRKGKKVNREVAAYLLDFPKDREGDGFGGVPPTTMVRCMDFKGDREKRWTKGSLQQFIPNQKWYVHGERSDAIFSIQDFQKMTLLDIRYGNTDRNQDNILNKEGKLIPIDHGE</sequence>
<feature type="compositionally biased region" description="Basic and acidic residues" evidence="7">
    <location>
        <begin position="203"/>
        <end position="220"/>
    </location>
</feature>
<feature type="compositionally biased region" description="Basic and acidic residues" evidence="7">
    <location>
        <begin position="157"/>
        <end position="169"/>
    </location>
</feature>
<evidence type="ECO:0000256" key="1">
    <source>
        <dbReference type="ARBA" id="ARBA00008941"/>
    </source>
</evidence>
<evidence type="ECO:0000259" key="8">
    <source>
        <dbReference type="Pfam" id="PF00454"/>
    </source>
</evidence>
<dbReference type="Pfam" id="PF00454">
    <property type="entry name" value="PI3_PI4_kinase"/>
    <property type="match status" value="1"/>
</dbReference>
<feature type="compositionally biased region" description="Basic residues" evidence="7">
    <location>
        <begin position="247"/>
        <end position="256"/>
    </location>
</feature>
<keyword evidence="5" id="KW-0418">Kinase</keyword>
<proteinExistence type="inferred from homology"/>
<evidence type="ECO:0000313" key="10">
    <source>
        <dbReference type="Proteomes" id="UP000266723"/>
    </source>
</evidence>
<evidence type="ECO:0000256" key="3">
    <source>
        <dbReference type="ARBA" id="ARBA00022679"/>
    </source>
</evidence>
<evidence type="ECO:0000256" key="2">
    <source>
        <dbReference type="ARBA" id="ARBA00012169"/>
    </source>
</evidence>
<feature type="region of interest" description="Disordered" evidence="7">
    <location>
        <begin position="127"/>
        <end position="146"/>
    </location>
</feature>
<organism evidence="9 10">
    <name type="scientific">Brassica cretica</name>
    <name type="common">Mustard</name>
    <dbReference type="NCBI Taxonomy" id="69181"/>
    <lineage>
        <taxon>Eukaryota</taxon>
        <taxon>Viridiplantae</taxon>
        <taxon>Streptophyta</taxon>
        <taxon>Embryophyta</taxon>
        <taxon>Tracheophyta</taxon>
        <taxon>Spermatophyta</taxon>
        <taxon>Magnoliopsida</taxon>
        <taxon>eudicotyledons</taxon>
        <taxon>Gunneridae</taxon>
        <taxon>Pentapetalae</taxon>
        <taxon>rosids</taxon>
        <taxon>malvids</taxon>
        <taxon>Brassicales</taxon>
        <taxon>Brassicaceae</taxon>
        <taxon>Brassiceae</taxon>
        <taxon>Brassica</taxon>
    </lineage>
</organism>
<feature type="region of interest" description="Disordered" evidence="7">
    <location>
        <begin position="157"/>
        <end position="256"/>
    </location>
</feature>
<gene>
    <name evidence="9" type="ORF">DY000_02044199</name>
</gene>
<accession>A0ABQ7F5B9</accession>
<reference evidence="9 10" key="1">
    <citation type="journal article" date="2020" name="BMC Genomics">
        <title>Intraspecific diversification of the crop wild relative Brassica cretica Lam. using demographic model selection.</title>
        <authorList>
            <person name="Kioukis A."/>
            <person name="Michalopoulou V.A."/>
            <person name="Briers L."/>
            <person name="Pirintsos S."/>
            <person name="Studholme D.J."/>
            <person name="Pavlidis P."/>
            <person name="Sarris P.F."/>
        </authorList>
    </citation>
    <scope>NUCLEOTIDE SEQUENCE [LARGE SCALE GENOMIC DNA]</scope>
    <source>
        <strain evidence="10">cv. PFS-1207/04</strain>
    </source>
</reference>
<evidence type="ECO:0000256" key="5">
    <source>
        <dbReference type="ARBA" id="ARBA00022777"/>
    </source>
</evidence>
<evidence type="ECO:0000256" key="4">
    <source>
        <dbReference type="ARBA" id="ARBA00022741"/>
    </source>
</evidence>
<keyword evidence="10" id="KW-1185">Reference proteome</keyword>
<feature type="domain" description="PI3K/PI4K catalytic" evidence="8">
    <location>
        <begin position="376"/>
        <end position="482"/>
    </location>
</feature>
<dbReference type="EC" id="2.7.1.67" evidence="2"/>
<feature type="compositionally biased region" description="Basic and acidic residues" evidence="7">
    <location>
        <begin position="184"/>
        <end position="196"/>
    </location>
</feature>
<keyword evidence="4" id="KW-0547">Nucleotide-binding</keyword>
<name>A0ABQ7F5B9_BRACR</name>
<dbReference type="PANTHER" id="PTHR45800">
    <property type="entry name" value="PHOSPHATIDYLINOSITOL 4-KINASE GAMMA"/>
    <property type="match status" value="1"/>
</dbReference>
<protein>
    <recommendedName>
        <fullName evidence="2">1-phosphatidylinositol 4-kinase</fullName>
        <ecNumber evidence="2">2.7.1.67</ecNumber>
    </recommendedName>
</protein>
<evidence type="ECO:0000256" key="7">
    <source>
        <dbReference type="SAM" id="MobiDB-lite"/>
    </source>
</evidence>
<comment type="caution">
    <text evidence="9">The sequence shown here is derived from an EMBL/GenBank/DDBJ whole genome shotgun (WGS) entry which is preliminary data.</text>
</comment>
<keyword evidence="6" id="KW-0067">ATP-binding</keyword>
<keyword evidence="3" id="KW-0808">Transferase</keyword>
<comment type="similarity">
    <text evidence="1">Belongs to the PI3/PI4-kinase family. Type II PI4K subfamily.</text>
</comment>
<evidence type="ECO:0000313" key="9">
    <source>
        <dbReference type="EMBL" id="KAF3610630.1"/>
    </source>
</evidence>
<evidence type="ECO:0000256" key="6">
    <source>
        <dbReference type="ARBA" id="ARBA00022840"/>
    </source>
</evidence>
<dbReference type="EMBL" id="QGKV02000297">
    <property type="protein sequence ID" value="KAF3610630.1"/>
    <property type="molecule type" value="Genomic_DNA"/>
</dbReference>
<dbReference type="InterPro" id="IPR044571">
    <property type="entry name" value="P4KG1-8"/>
</dbReference>